<dbReference type="EMBL" id="JAOB01000033">
    <property type="protein sequence ID" value="EUA52417.1"/>
    <property type="molecule type" value="Genomic_DNA"/>
</dbReference>
<evidence type="ECO:0000313" key="1">
    <source>
        <dbReference type="EMBL" id="EUA52417.1"/>
    </source>
</evidence>
<organism evidence="1">
    <name type="scientific">Mycobacterium xenopi 4042</name>
    <dbReference type="NCBI Taxonomy" id="1299334"/>
    <lineage>
        <taxon>Bacteria</taxon>
        <taxon>Bacillati</taxon>
        <taxon>Actinomycetota</taxon>
        <taxon>Actinomycetes</taxon>
        <taxon>Mycobacteriales</taxon>
        <taxon>Mycobacteriaceae</taxon>
        <taxon>Mycobacterium</taxon>
    </lineage>
</organism>
<dbReference type="AlphaFoldDB" id="X8C7T4"/>
<name>X8C7T4_MYCXE</name>
<sequence length="98" mass="10932">MTEPGSRQRPWAAAANSWRAFWFQTQPAYTVGLVRMAFGAVAVGWTVSLRPDLYELFGPRGVQPRQPGGGFQWGFSHSGPATARYFSGGRCCSFRRSW</sequence>
<accession>X8C7T4</accession>
<proteinExistence type="predicted"/>
<gene>
    <name evidence="1" type="ORF">I553_2604</name>
</gene>
<reference evidence="1" key="1">
    <citation type="submission" date="2014-01" db="EMBL/GenBank/DDBJ databases">
        <authorList>
            <person name="Brown-Elliot B."/>
            <person name="Wallace R."/>
            <person name="Lenaerts A."/>
            <person name="Ordway D."/>
            <person name="DeGroote M.A."/>
            <person name="Parker T."/>
            <person name="Sizemore C."/>
            <person name="Tallon L.J."/>
            <person name="Sadzewicz L.K."/>
            <person name="Sengamalay N."/>
            <person name="Fraser C.M."/>
            <person name="Hine E."/>
            <person name="Shefchek K.A."/>
            <person name="Das S.P."/>
            <person name="Tettelin H."/>
        </authorList>
    </citation>
    <scope>NUCLEOTIDE SEQUENCE [LARGE SCALE GENOMIC DNA]</scope>
    <source>
        <strain evidence="1">4042</strain>
    </source>
</reference>
<protein>
    <submittedName>
        <fullName evidence="1">Uncharacterized protein</fullName>
    </submittedName>
</protein>
<comment type="caution">
    <text evidence="1">The sequence shown here is derived from an EMBL/GenBank/DDBJ whole genome shotgun (WGS) entry which is preliminary data.</text>
</comment>